<protein>
    <submittedName>
        <fullName evidence="2">Uncharacterized protein</fullName>
    </submittedName>
</protein>
<accession>A0A6H5HQR2</accession>
<feature type="compositionally biased region" description="Basic and acidic residues" evidence="1">
    <location>
        <begin position="14"/>
        <end position="29"/>
    </location>
</feature>
<keyword evidence="3" id="KW-1185">Reference proteome</keyword>
<dbReference type="AlphaFoldDB" id="A0A6H5HQR2"/>
<feature type="non-terminal residue" evidence="2">
    <location>
        <position position="58"/>
    </location>
</feature>
<gene>
    <name evidence="2" type="ORF">NTEN_LOCUS23731</name>
</gene>
<evidence type="ECO:0000256" key="1">
    <source>
        <dbReference type="SAM" id="MobiDB-lite"/>
    </source>
</evidence>
<evidence type="ECO:0000313" key="3">
    <source>
        <dbReference type="Proteomes" id="UP000479000"/>
    </source>
</evidence>
<reference evidence="2 3" key="1">
    <citation type="submission" date="2020-02" db="EMBL/GenBank/DDBJ databases">
        <authorList>
            <person name="Ferguson B K."/>
        </authorList>
    </citation>
    <scope>NUCLEOTIDE SEQUENCE [LARGE SCALE GENOMIC DNA]</scope>
</reference>
<sequence length="58" mass="6775">MSRREGGTSCQRTGPERTHEQLERKMDDPCREMRVTSLVWNPDLEEDRLWTEGADPSV</sequence>
<dbReference type="Proteomes" id="UP000479000">
    <property type="component" value="Unassembled WGS sequence"/>
</dbReference>
<feature type="region of interest" description="Disordered" evidence="1">
    <location>
        <begin position="1"/>
        <end position="29"/>
    </location>
</feature>
<evidence type="ECO:0000313" key="2">
    <source>
        <dbReference type="EMBL" id="CAB0020125.1"/>
    </source>
</evidence>
<proteinExistence type="predicted"/>
<organism evidence="2 3">
    <name type="scientific">Nesidiocoris tenuis</name>
    <dbReference type="NCBI Taxonomy" id="355587"/>
    <lineage>
        <taxon>Eukaryota</taxon>
        <taxon>Metazoa</taxon>
        <taxon>Ecdysozoa</taxon>
        <taxon>Arthropoda</taxon>
        <taxon>Hexapoda</taxon>
        <taxon>Insecta</taxon>
        <taxon>Pterygota</taxon>
        <taxon>Neoptera</taxon>
        <taxon>Paraneoptera</taxon>
        <taxon>Hemiptera</taxon>
        <taxon>Heteroptera</taxon>
        <taxon>Panheteroptera</taxon>
        <taxon>Cimicomorpha</taxon>
        <taxon>Miridae</taxon>
        <taxon>Dicyphina</taxon>
        <taxon>Nesidiocoris</taxon>
    </lineage>
</organism>
<dbReference type="EMBL" id="CADCXU010035016">
    <property type="protein sequence ID" value="CAB0020125.1"/>
    <property type="molecule type" value="Genomic_DNA"/>
</dbReference>
<name>A0A6H5HQR2_9HEMI</name>